<dbReference type="EMBL" id="JAIWYP010000010">
    <property type="protein sequence ID" value="KAH3754705.1"/>
    <property type="molecule type" value="Genomic_DNA"/>
</dbReference>
<dbReference type="Pfam" id="PF00385">
    <property type="entry name" value="Chromo"/>
    <property type="match status" value="1"/>
</dbReference>
<gene>
    <name evidence="3" type="ORF">DPMN_189386</name>
</gene>
<accession>A0A9D4IAS2</accession>
<reference evidence="3" key="1">
    <citation type="journal article" date="2019" name="bioRxiv">
        <title>The Genome of the Zebra Mussel, Dreissena polymorpha: A Resource for Invasive Species Research.</title>
        <authorList>
            <person name="McCartney M.A."/>
            <person name="Auch B."/>
            <person name="Kono T."/>
            <person name="Mallez S."/>
            <person name="Zhang Y."/>
            <person name="Obille A."/>
            <person name="Becker A."/>
            <person name="Abrahante J.E."/>
            <person name="Garbe J."/>
            <person name="Badalamenti J.P."/>
            <person name="Herman A."/>
            <person name="Mangelson H."/>
            <person name="Liachko I."/>
            <person name="Sullivan S."/>
            <person name="Sone E.D."/>
            <person name="Koren S."/>
            <person name="Silverstein K.A.T."/>
            <person name="Beckman K.B."/>
            <person name="Gohl D.M."/>
        </authorList>
    </citation>
    <scope>NUCLEOTIDE SEQUENCE</scope>
    <source>
        <strain evidence="3">Duluth1</strain>
        <tissue evidence="3">Whole animal</tissue>
    </source>
</reference>
<evidence type="ECO:0000313" key="3">
    <source>
        <dbReference type="EMBL" id="KAH3754705.1"/>
    </source>
</evidence>
<dbReference type="SUPFAM" id="SSF54160">
    <property type="entry name" value="Chromo domain-like"/>
    <property type="match status" value="1"/>
</dbReference>
<evidence type="ECO:0000313" key="4">
    <source>
        <dbReference type="Proteomes" id="UP000828390"/>
    </source>
</evidence>
<dbReference type="Gene3D" id="2.40.50.40">
    <property type="match status" value="1"/>
</dbReference>
<reference evidence="3" key="2">
    <citation type="submission" date="2020-11" db="EMBL/GenBank/DDBJ databases">
        <authorList>
            <person name="McCartney M.A."/>
            <person name="Auch B."/>
            <person name="Kono T."/>
            <person name="Mallez S."/>
            <person name="Becker A."/>
            <person name="Gohl D.M."/>
            <person name="Silverstein K.A.T."/>
            <person name="Koren S."/>
            <person name="Bechman K.B."/>
            <person name="Herman A."/>
            <person name="Abrahante J.E."/>
            <person name="Garbe J."/>
        </authorList>
    </citation>
    <scope>NUCLEOTIDE SEQUENCE</scope>
    <source>
        <strain evidence="3">Duluth1</strain>
        <tissue evidence="3">Whole animal</tissue>
    </source>
</reference>
<proteinExistence type="predicted"/>
<feature type="domain" description="Chromo" evidence="2">
    <location>
        <begin position="17"/>
        <end position="50"/>
    </location>
</feature>
<dbReference type="Proteomes" id="UP000828390">
    <property type="component" value="Unassembled WGS sequence"/>
</dbReference>
<dbReference type="AlphaFoldDB" id="A0A9D4IAS2"/>
<feature type="region of interest" description="Disordered" evidence="1">
    <location>
        <begin position="60"/>
        <end position="86"/>
    </location>
</feature>
<evidence type="ECO:0000256" key="1">
    <source>
        <dbReference type="SAM" id="MobiDB-lite"/>
    </source>
</evidence>
<organism evidence="3 4">
    <name type="scientific">Dreissena polymorpha</name>
    <name type="common">Zebra mussel</name>
    <name type="synonym">Mytilus polymorpha</name>
    <dbReference type="NCBI Taxonomy" id="45954"/>
    <lineage>
        <taxon>Eukaryota</taxon>
        <taxon>Metazoa</taxon>
        <taxon>Spiralia</taxon>
        <taxon>Lophotrochozoa</taxon>
        <taxon>Mollusca</taxon>
        <taxon>Bivalvia</taxon>
        <taxon>Autobranchia</taxon>
        <taxon>Heteroconchia</taxon>
        <taxon>Euheterodonta</taxon>
        <taxon>Imparidentia</taxon>
        <taxon>Neoheterodontei</taxon>
        <taxon>Myida</taxon>
        <taxon>Dreissenoidea</taxon>
        <taxon>Dreissenidae</taxon>
        <taxon>Dreissena</taxon>
    </lineage>
</organism>
<dbReference type="InterPro" id="IPR016197">
    <property type="entry name" value="Chromo-like_dom_sf"/>
</dbReference>
<evidence type="ECO:0000259" key="2">
    <source>
        <dbReference type="Pfam" id="PF00385"/>
    </source>
</evidence>
<sequence length="158" mass="18489">MSTIWSPSLQLTECGVRYYLVRWRDLDYDMATWEPEDSEVPEFKSHVDYYDNLRQGMLVGPVEEKPHSKKKGKKKDDDYVNSPRPLGMPPAYPISDAHVGEYVWAKMKGAEVLWPVQILAVDVKVKVYIKCDDAESFDKEKEIHHSTKLERRHQIYSE</sequence>
<keyword evidence="4" id="KW-1185">Reference proteome</keyword>
<name>A0A9D4IAS2_DREPO</name>
<comment type="caution">
    <text evidence="3">The sequence shown here is derived from an EMBL/GenBank/DDBJ whole genome shotgun (WGS) entry which is preliminary data.</text>
</comment>
<protein>
    <recommendedName>
        <fullName evidence="2">Chromo domain-containing protein</fullName>
    </recommendedName>
</protein>
<dbReference type="InterPro" id="IPR023780">
    <property type="entry name" value="Chromo_domain"/>
</dbReference>